<comment type="caution">
    <text evidence="11">The sequence shown here is derived from an EMBL/GenBank/DDBJ whole genome shotgun (WGS) entry which is preliminary data.</text>
</comment>
<evidence type="ECO:0000313" key="11">
    <source>
        <dbReference type="EMBL" id="HAA84070.1"/>
    </source>
</evidence>
<keyword evidence="5" id="KW-0378">Hydrolase</keyword>
<reference evidence="11 12" key="1">
    <citation type="journal article" date="2018" name="Nat. Biotechnol.">
        <title>A standardized bacterial taxonomy based on genome phylogeny substantially revises the tree of life.</title>
        <authorList>
            <person name="Parks D.H."/>
            <person name="Chuvochina M."/>
            <person name="Waite D.W."/>
            <person name="Rinke C."/>
            <person name="Skarshewski A."/>
            <person name="Chaumeil P.A."/>
            <person name="Hugenholtz P."/>
        </authorList>
    </citation>
    <scope>NUCLEOTIDE SEQUENCE [LARGE SCALE GENOMIC DNA]</scope>
    <source>
        <strain evidence="11">UBA12529</strain>
    </source>
</reference>
<evidence type="ECO:0000259" key="9">
    <source>
        <dbReference type="PROSITE" id="PS51782"/>
    </source>
</evidence>
<dbReference type="InterPro" id="IPR038765">
    <property type="entry name" value="Papain-like_cys_pep_sf"/>
</dbReference>
<feature type="domain" description="LysM" evidence="9">
    <location>
        <begin position="133"/>
        <end position="176"/>
    </location>
</feature>
<organism evidence="11 12">
    <name type="scientific">Thermodesulfobacterium commune</name>
    <dbReference type="NCBI Taxonomy" id="1741"/>
    <lineage>
        <taxon>Bacteria</taxon>
        <taxon>Pseudomonadati</taxon>
        <taxon>Thermodesulfobacteriota</taxon>
        <taxon>Thermodesulfobacteria</taxon>
        <taxon>Thermodesulfobacteriales</taxon>
        <taxon>Thermodesulfobacteriaceae</taxon>
        <taxon>Thermodesulfobacterium</taxon>
    </lineage>
</organism>
<dbReference type="Pfam" id="PF01476">
    <property type="entry name" value="LysM"/>
    <property type="match status" value="4"/>
</dbReference>
<keyword evidence="7" id="KW-0961">Cell wall biogenesis/degradation</keyword>
<evidence type="ECO:0000259" key="8">
    <source>
        <dbReference type="PROSITE" id="PS50943"/>
    </source>
</evidence>
<feature type="domain" description="NlpC/P60" evidence="10">
    <location>
        <begin position="395"/>
        <end position="519"/>
    </location>
</feature>
<accession>A0A101FJ65</accession>
<dbReference type="PROSITE" id="PS51935">
    <property type="entry name" value="NLPC_P60"/>
    <property type="match status" value="1"/>
</dbReference>
<keyword evidence="3" id="KW-0732">Signal</keyword>
<dbReference type="AlphaFoldDB" id="A0A101FJ65"/>
<dbReference type="GO" id="GO:0008234">
    <property type="term" value="F:cysteine-type peptidase activity"/>
    <property type="evidence" value="ECO:0007669"/>
    <property type="project" value="UniProtKB-KW"/>
</dbReference>
<dbReference type="InterPro" id="IPR001387">
    <property type="entry name" value="Cro/C1-type_HTH"/>
</dbReference>
<evidence type="ECO:0000256" key="3">
    <source>
        <dbReference type="ARBA" id="ARBA00022729"/>
    </source>
</evidence>
<dbReference type="GO" id="GO:0071555">
    <property type="term" value="P:cell wall organization"/>
    <property type="evidence" value="ECO:0007669"/>
    <property type="project" value="UniProtKB-KW"/>
</dbReference>
<dbReference type="GO" id="GO:0006508">
    <property type="term" value="P:proteolysis"/>
    <property type="evidence" value="ECO:0007669"/>
    <property type="project" value="UniProtKB-KW"/>
</dbReference>
<dbReference type="GO" id="GO:0008932">
    <property type="term" value="F:lytic endotransglycosylase activity"/>
    <property type="evidence" value="ECO:0007669"/>
    <property type="project" value="TreeGrafter"/>
</dbReference>
<dbReference type="SMART" id="SM00257">
    <property type="entry name" value="LysM"/>
    <property type="match status" value="4"/>
</dbReference>
<dbReference type="PANTHER" id="PTHR33734">
    <property type="entry name" value="LYSM DOMAIN-CONTAINING GPI-ANCHORED PROTEIN 2"/>
    <property type="match status" value="1"/>
</dbReference>
<evidence type="ECO:0000259" key="10">
    <source>
        <dbReference type="PROSITE" id="PS51935"/>
    </source>
</evidence>
<keyword evidence="2" id="KW-0645">Protease</keyword>
<dbReference type="Gene3D" id="3.90.1720.10">
    <property type="entry name" value="endopeptidase domain like (from Nostoc punctiforme)"/>
    <property type="match status" value="1"/>
</dbReference>
<proteinExistence type="inferred from homology"/>
<dbReference type="InterPro" id="IPR018392">
    <property type="entry name" value="LysM"/>
</dbReference>
<dbReference type="InterPro" id="IPR036779">
    <property type="entry name" value="LysM_dom_sf"/>
</dbReference>
<evidence type="ECO:0000313" key="12">
    <source>
        <dbReference type="Proteomes" id="UP000257240"/>
    </source>
</evidence>
<keyword evidence="6" id="KW-0788">Thiol protease</keyword>
<evidence type="ECO:0000256" key="5">
    <source>
        <dbReference type="ARBA" id="ARBA00022801"/>
    </source>
</evidence>
<dbReference type="PROSITE" id="PS50943">
    <property type="entry name" value="HTH_CROC1"/>
    <property type="match status" value="2"/>
</dbReference>
<evidence type="ECO:0000256" key="6">
    <source>
        <dbReference type="ARBA" id="ARBA00022807"/>
    </source>
</evidence>
<dbReference type="CDD" id="cd00118">
    <property type="entry name" value="LysM"/>
    <property type="match status" value="4"/>
</dbReference>
<dbReference type="SUPFAM" id="SSF54106">
    <property type="entry name" value="LysM domain"/>
    <property type="match status" value="4"/>
</dbReference>
<evidence type="ECO:0000256" key="7">
    <source>
        <dbReference type="ARBA" id="ARBA00023316"/>
    </source>
</evidence>
<dbReference type="SUPFAM" id="SSF54001">
    <property type="entry name" value="Cysteine proteinases"/>
    <property type="match status" value="1"/>
</dbReference>
<evidence type="ECO:0000256" key="2">
    <source>
        <dbReference type="ARBA" id="ARBA00022670"/>
    </source>
</evidence>
<dbReference type="Proteomes" id="UP000257240">
    <property type="component" value="Unassembled WGS sequence"/>
</dbReference>
<feature type="domain" description="LysM" evidence="9">
    <location>
        <begin position="242"/>
        <end position="285"/>
    </location>
</feature>
<feature type="domain" description="HTH cro/C1-type" evidence="8">
    <location>
        <begin position="250"/>
        <end position="266"/>
    </location>
</feature>
<dbReference type="PROSITE" id="PS51782">
    <property type="entry name" value="LYSM"/>
    <property type="match status" value="4"/>
</dbReference>
<dbReference type="InterPro" id="IPR000064">
    <property type="entry name" value="NLP_P60_dom"/>
</dbReference>
<feature type="domain" description="HTH cro/C1-type" evidence="8">
    <location>
        <begin position="141"/>
        <end position="157"/>
    </location>
</feature>
<dbReference type="Gene3D" id="3.10.350.10">
    <property type="entry name" value="LysM domain"/>
    <property type="match status" value="4"/>
</dbReference>
<keyword evidence="4" id="KW-0677">Repeat</keyword>
<dbReference type="EMBL" id="DLVE01000062">
    <property type="protein sequence ID" value="HAA84070.1"/>
    <property type="molecule type" value="Genomic_DNA"/>
</dbReference>
<dbReference type="PANTHER" id="PTHR33734:SF22">
    <property type="entry name" value="MEMBRANE-BOUND LYTIC MUREIN TRANSGLYCOSYLASE D"/>
    <property type="match status" value="1"/>
</dbReference>
<comment type="similarity">
    <text evidence="1">Belongs to the peptidase C40 family.</text>
</comment>
<evidence type="ECO:0000256" key="1">
    <source>
        <dbReference type="ARBA" id="ARBA00007074"/>
    </source>
</evidence>
<gene>
    <name evidence="11" type="ORF">DCE01_04730</name>
</gene>
<protein>
    <submittedName>
        <fullName evidence="11">Peptidoglycan endopeptidase</fullName>
    </submittedName>
</protein>
<sequence>MSKQYKSKIFQNPFLAILWVVCCFFLFGAYQVDAKTKTTSKKPSKTKKSASLKAVKTSNKPITYKIQKGDTLYSIAKKFGISVEDLKRINQLKNHQLKPGQTIKIVATQPISEAKTAPSSKNLIQTSLPESPSVYVVKKGDTLFSIAKKFGVSVEELKRINQLSDHSLKVGQSLIVKIPSNKPIEFLEQKTVESSQQEVSQKVDSQPPQIISPEVDSPRVISTEVVSATPKKVGQKEKIQWITYKVKKGDTLFSIAKKFGVSVEELKRINHLSHTKLRVGKVIKVKEKRVLVQEKVNLPKIEAPSGTGFIWHKVKEGETLYNISLRYGIPIEDIKKLNNLEDNVIFVGQALKIPTYDDEPFVLENPAVAFQEKTKSHSFSDFFLNRSFLDQEDEKRLQDKFIEIAKQYEDYRYKLGGNGNGYMDCSMFVKKVFESLGIALPRTSREQFWIGVSVSKDELIPGDLLFFAKNRRPESINHVGIYIGNNRFMHFSSTKKGLAVDSLDSNYFRNRFVGAKRVLKNSVLFNLSSFSEDIGS</sequence>
<feature type="domain" description="LysM" evidence="9">
    <location>
        <begin position="310"/>
        <end position="353"/>
    </location>
</feature>
<evidence type="ECO:0000256" key="4">
    <source>
        <dbReference type="ARBA" id="ARBA00022737"/>
    </source>
</evidence>
<name>A0A101FJ65_9BACT</name>
<feature type="domain" description="LysM" evidence="9">
    <location>
        <begin position="62"/>
        <end position="105"/>
    </location>
</feature>
<dbReference type="Pfam" id="PF00877">
    <property type="entry name" value="NLPC_P60"/>
    <property type="match status" value="1"/>
</dbReference>